<comment type="caution">
    <text evidence="4">The sequence shown here is derived from an EMBL/GenBank/DDBJ whole genome shotgun (WGS) entry which is preliminary data.</text>
</comment>
<dbReference type="PRINTS" id="PR00862">
    <property type="entry name" value="PROLIGOPTASE"/>
</dbReference>
<dbReference type="Gene3D" id="3.40.50.1820">
    <property type="entry name" value="alpha/beta hydrolase"/>
    <property type="match status" value="1"/>
</dbReference>
<evidence type="ECO:0000259" key="3">
    <source>
        <dbReference type="Pfam" id="PF00326"/>
    </source>
</evidence>
<organism evidence="4 5">
    <name type="scientific">Sphingorhabdus buctiana</name>
    <dbReference type="NCBI Taxonomy" id="1508805"/>
    <lineage>
        <taxon>Bacteria</taxon>
        <taxon>Pseudomonadati</taxon>
        <taxon>Pseudomonadota</taxon>
        <taxon>Alphaproteobacteria</taxon>
        <taxon>Sphingomonadales</taxon>
        <taxon>Sphingomonadaceae</taxon>
        <taxon>Sphingorhabdus</taxon>
    </lineage>
</organism>
<name>A0ABW4MFA5_9SPHN</name>
<dbReference type="GO" id="GO:0016787">
    <property type="term" value="F:hydrolase activity"/>
    <property type="evidence" value="ECO:0007669"/>
    <property type="project" value="UniProtKB-KW"/>
</dbReference>
<feature type="compositionally biased region" description="Polar residues" evidence="2">
    <location>
        <begin position="1"/>
        <end position="10"/>
    </location>
</feature>
<feature type="region of interest" description="Disordered" evidence="2">
    <location>
        <begin position="1"/>
        <end position="22"/>
    </location>
</feature>
<dbReference type="PANTHER" id="PTHR42776:SF27">
    <property type="entry name" value="DIPEPTIDYL PEPTIDASE FAMILY MEMBER 6"/>
    <property type="match status" value="1"/>
</dbReference>
<gene>
    <name evidence="4" type="ORF">ACFSAG_09920</name>
</gene>
<dbReference type="PANTHER" id="PTHR42776">
    <property type="entry name" value="SERINE PEPTIDASE S9 FAMILY MEMBER"/>
    <property type="match status" value="1"/>
</dbReference>
<dbReference type="EMBL" id="JBHUEL010000009">
    <property type="protein sequence ID" value="MFD1767158.1"/>
    <property type="molecule type" value="Genomic_DNA"/>
</dbReference>
<dbReference type="SUPFAM" id="SSF82171">
    <property type="entry name" value="DPP6 N-terminal domain-like"/>
    <property type="match status" value="1"/>
</dbReference>
<evidence type="ECO:0000256" key="2">
    <source>
        <dbReference type="SAM" id="MobiDB-lite"/>
    </source>
</evidence>
<evidence type="ECO:0000313" key="5">
    <source>
        <dbReference type="Proteomes" id="UP001597215"/>
    </source>
</evidence>
<evidence type="ECO:0000256" key="1">
    <source>
        <dbReference type="ARBA" id="ARBA00022801"/>
    </source>
</evidence>
<dbReference type="Proteomes" id="UP001597215">
    <property type="component" value="Unassembled WGS sequence"/>
</dbReference>
<feature type="domain" description="Peptidase S9 prolyl oligopeptidase catalytic" evidence="3">
    <location>
        <begin position="437"/>
        <end position="645"/>
    </location>
</feature>
<protein>
    <submittedName>
        <fullName evidence="4">Alpha/beta hydrolase family protein</fullName>
        <ecNumber evidence="4">3.4.-.-</ecNumber>
    </submittedName>
</protein>
<accession>A0ABW4MFA5</accession>
<keyword evidence="5" id="KW-1185">Reference proteome</keyword>
<dbReference type="InterPro" id="IPR001375">
    <property type="entry name" value="Peptidase_S9_cat"/>
</dbReference>
<dbReference type="Pfam" id="PF00326">
    <property type="entry name" value="Peptidase_S9"/>
    <property type="match status" value="1"/>
</dbReference>
<dbReference type="SUPFAM" id="SSF53474">
    <property type="entry name" value="alpha/beta-Hydrolases"/>
    <property type="match status" value="1"/>
</dbReference>
<dbReference type="InterPro" id="IPR029058">
    <property type="entry name" value="AB_hydrolase_fold"/>
</dbReference>
<keyword evidence="1 4" id="KW-0378">Hydrolase</keyword>
<sequence>MPATAASAQSDKAVATGEKSDRIATEKFGRRPFMQQPRLSPDGTKIAVRMGNKGIDYLGIIDLTKPGSKPEFFARVEEFKDVGDRTLAQWRWIGDRTVVMTYASRENIYGTRADLTRLVAYDLESKKLIPLAWEDTSVSGANILHVNHDSETLLLQRTSFENDQRAFMPEVVSVNVRDGAVKVIMRPNPVVGNWIVDGKGVVRASVGYDRDNGKTRIMYRSGDKGYLETVYNEADRTFSLSEAYPQIFLDEPDMALGTNNKDGFNKVYKFNMKTMEPVGGPIFEVSGYDVGDLIENQDGNRLMGINYVSDRPRTKWLDKRMATIQKFLDEEFGEANAQIFSSNRDYTKLLINLGGPDQAGSIYLYDVQSGDFQLLGHRYAALRDMKLNPMKTIRYKASDGETIEAFLTMPRHRPNAKKLPMVMITHGGPFGPRDMLSFDVWAQAIAEMGYVVVQPNYRGSGGYGREWIKKGRDNGFGLRMQDDLNDAVDHLANEGIVDPKRVCMMGWSYGGYASARAAQRDPDRWRCTIAGAGVYDLPEMRKYDVSYLGSFGSNYLAKGAAELTDVSPARNAKGKWSPILIVHGARDQRVPVAQAKLLVNALKAAGKKQGVDFEYVEQKENTHNFPFEADQIEWLESAEKWLAKHNPAYVESDADKPVPVAISSK</sequence>
<reference evidence="5" key="1">
    <citation type="journal article" date="2019" name="Int. J. Syst. Evol. Microbiol.">
        <title>The Global Catalogue of Microorganisms (GCM) 10K type strain sequencing project: providing services to taxonomists for standard genome sequencing and annotation.</title>
        <authorList>
            <consortium name="The Broad Institute Genomics Platform"/>
            <consortium name="The Broad Institute Genome Sequencing Center for Infectious Disease"/>
            <person name="Wu L."/>
            <person name="Ma J."/>
        </authorList>
    </citation>
    <scope>NUCLEOTIDE SEQUENCE [LARGE SCALE GENOMIC DNA]</scope>
    <source>
        <strain evidence="5">CGMCC 1.12449</strain>
    </source>
</reference>
<dbReference type="EC" id="3.4.-.-" evidence="4"/>
<evidence type="ECO:0000313" key="4">
    <source>
        <dbReference type="EMBL" id="MFD1767158.1"/>
    </source>
</evidence>
<dbReference type="InterPro" id="IPR002470">
    <property type="entry name" value="Peptidase_S9A"/>
</dbReference>
<proteinExistence type="predicted"/>